<dbReference type="Gene3D" id="3.30.450.150">
    <property type="entry name" value="Haem-degrading domain"/>
    <property type="match status" value="1"/>
</dbReference>
<comment type="caution">
    <text evidence="1">The sequence shown here is derived from an EMBL/GenBank/DDBJ whole genome shotgun (WGS) entry which is preliminary data.</text>
</comment>
<dbReference type="PANTHER" id="PTHR34309:SF1">
    <property type="entry name" value="PROTEIN GLCG"/>
    <property type="match status" value="1"/>
</dbReference>
<dbReference type="InterPro" id="IPR052517">
    <property type="entry name" value="GlcG_carb_metab_protein"/>
</dbReference>
<proteinExistence type="predicted"/>
<dbReference type="EMBL" id="SAWZ01000001">
    <property type="protein sequence ID" value="RXR08777.1"/>
    <property type="molecule type" value="Genomic_DNA"/>
</dbReference>
<sequence length="134" mass="13625">MPSSLSESTVQQIIERARTLASEQHFAINVAVVDEAGLLRGFLRQDDAVAGAIDVAIKKARTAALFRTDSLELGATAHPGGAIYTLEATNGGLISFGGGVVLRDARAQAIGAVGVAGATVEADQAIALRAAGRA</sequence>
<accession>A0A4Q1K025</accession>
<dbReference type="Proteomes" id="UP000289784">
    <property type="component" value="Unassembled WGS sequence"/>
</dbReference>
<dbReference type="SUPFAM" id="SSF143744">
    <property type="entry name" value="GlcG-like"/>
    <property type="match status" value="1"/>
</dbReference>
<dbReference type="InterPro" id="IPR038084">
    <property type="entry name" value="PduO/GlcC-like_sf"/>
</dbReference>
<dbReference type="OrthoDB" id="9778896at2"/>
<protein>
    <submittedName>
        <fullName evidence="1">Heme-binding protein</fullName>
    </submittedName>
</protein>
<evidence type="ECO:0000313" key="2">
    <source>
        <dbReference type="Proteomes" id="UP000289784"/>
    </source>
</evidence>
<organism evidence="1 2">
    <name type="scientific">Pseudoxanthomonas composti</name>
    <dbReference type="NCBI Taxonomy" id="2137479"/>
    <lineage>
        <taxon>Bacteria</taxon>
        <taxon>Pseudomonadati</taxon>
        <taxon>Pseudomonadota</taxon>
        <taxon>Gammaproteobacteria</taxon>
        <taxon>Lysobacterales</taxon>
        <taxon>Lysobacteraceae</taxon>
        <taxon>Pseudoxanthomonas</taxon>
    </lineage>
</organism>
<reference evidence="1 2" key="1">
    <citation type="submission" date="2019-01" db="EMBL/GenBank/DDBJ databases">
        <title>Pseudoxanthomonas composti sp. nov., isolated from compost.</title>
        <authorList>
            <person name="Yang G."/>
        </authorList>
    </citation>
    <scope>NUCLEOTIDE SEQUENCE [LARGE SCALE GENOMIC DNA]</scope>
    <source>
        <strain evidence="1 2">GSS15</strain>
    </source>
</reference>
<evidence type="ECO:0000313" key="1">
    <source>
        <dbReference type="EMBL" id="RXR08777.1"/>
    </source>
</evidence>
<dbReference type="Pfam" id="PF03928">
    <property type="entry name" value="HbpS-like"/>
    <property type="match status" value="1"/>
</dbReference>
<dbReference type="InterPro" id="IPR005624">
    <property type="entry name" value="PduO/GlcC-like"/>
</dbReference>
<keyword evidence="2" id="KW-1185">Reference proteome</keyword>
<dbReference type="PANTHER" id="PTHR34309">
    <property type="entry name" value="SLR1406 PROTEIN"/>
    <property type="match status" value="1"/>
</dbReference>
<dbReference type="RefSeq" id="WP_129469668.1">
    <property type="nucleotide sequence ID" value="NZ_SAWZ01000001.1"/>
</dbReference>
<dbReference type="AlphaFoldDB" id="A0A4Q1K025"/>
<name>A0A4Q1K025_9GAMM</name>
<gene>
    <name evidence="1" type="ORF">EPA99_02925</name>
</gene>